<evidence type="ECO:0008006" key="3">
    <source>
        <dbReference type="Google" id="ProtNLM"/>
    </source>
</evidence>
<reference evidence="1 2" key="1">
    <citation type="submission" date="2020-08" db="EMBL/GenBank/DDBJ databases">
        <title>Genomic Encyclopedia of Type Strains, Phase III (KMG-III): the genomes of soil and plant-associated and newly described type strains.</title>
        <authorList>
            <person name="Whitman W."/>
        </authorList>
    </citation>
    <scope>NUCLEOTIDE SEQUENCE [LARGE SCALE GENOMIC DNA]</scope>
    <source>
        <strain evidence="1 2">CECT 8577</strain>
    </source>
</reference>
<dbReference type="Gene3D" id="3.40.1000.10">
    <property type="entry name" value="Mog1/PsbP, alpha/beta/alpha sandwich"/>
    <property type="match status" value="1"/>
</dbReference>
<dbReference type="AlphaFoldDB" id="A0A839S0U6"/>
<sequence>MATQLPVPLELELPEGWTSAPPDEVDAPGAAFVALHLPSADGFTANITVSGSMRTGDNVLEETAEESLERLASATAGAAELRQRQGLGSDEAPGLMQLVDLTTTVENQPLKLIQFQVYLLLRDVSDPEKQVVVEVMLTCKESQFDTVLPDFQTFVSNIRPA</sequence>
<dbReference type="Proteomes" id="UP000550714">
    <property type="component" value="Unassembled WGS sequence"/>
</dbReference>
<evidence type="ECO:0000313" key="1">
    <source>
        <dbReference type="EMBL" id="MBB3050367.1"/>
    </source>
</evidence>
<evidence type="ECO:0000313" key="2">
    <source>
        <dbReference type="Proteomes" id="UP000550714"/>
    </source>
</evidence>
<keyword evidence="2" id="KW-1185">Reference proteome</keyword>
<dbReference type="EMBL" id="JACHWU010000001">
    <property type="protein sequence ID" value="MBB3050367.1"/>
    <property type="molecule type" value="Genomic_DNA"/>
</dbReference>
<comment type="caution">
    <text evidence="1">The sequence shown here is derived from an EMBL/GenBank/DDBJ whole genome shotgun (WGS) entry which is preliminary data.</text>
</comment>
<protein>
    <recommendedName>
        <fullName evidence="3">DUF1795 domain-containing protein</fullName>
    </recommendedName>
</protein>
<dbReference type="RefSeq" id="WP_183649430.1">
    <property type="nucleotide sequence ID" value="NZ_JACHWU010000001.1"/>
</dbReference>
<accession>A0A839S0U6</accession>
<proteinExistence type="predicted"/>
<organism evidence="1 2">
    <name type="scientific">Prauserella isguenensis</name>
    <dbReference type="NCBI Taxonomy" id="1470180"/>
    <lineage>
        <taxon>Bacteria</taxon>
        <taxon>Bacillati</taxon>
        <taxon>Actinomycetota</taxon>
        <taxon>Actinomycetes</taxon>
        <taxon>Pseudonocardiales</taxon>
        <taxon>Pseudonocardiaceae</taxon>
        <taxon>Prauserella</taxon>
    </lineage>
</organism>
<name>A0A839S0U6_9PSEU</name>
<gene>
    <name evidence="1" type="ORF">FHS23_001362</name>
</gene>